<protein>
    <recommendedName>
        <fullName evidence="3">Peptidase A2 domain-containing protein</fullName>
    </recommendedName>
</protein>
<reference evidence="1" key="3">
    <citation type="submission" date="2025-08" db="UniProtKB">
        <authorList>
            <consortium name="Ensembl"/>
        </authorList>
    </citation>
    <scope>IDENTIFICATION</scope>
    <source>
        <strain evidence="1">HSOK</strain>
    </source>
</reference>
<dbReference type="InterPro" id="IPR021109">
    <property type="entry name" value="Peptidase_aspartic_dom_sf"/>
</dbReference>
<dbReference type="AlphaFoldDB" id="A0A3P9JQI5"/>
<dbReference type="Ensembl" id="ENSORLT00015035520.1">
    <property type="protein sequence ID" value="ENSORLP00015034409.1"/>
    <property type="gene ID" value="ENSORLG00015020384.1"/>
</dbReference>
<proteinExistence type="predicted"/>
<dbReference type="Proteomes" id="UP000265200">
    <property type="component" value="Chromosome 8"/>
</dbReference>
<name>A0A3P9JQI5_ORYLA</name>
<sequence length="285" mass="31643">MVNEINSSEVLIQKLSQNPKQMLKKKENNPTICFSPALVRPLQILHWCQKWDHHNVRASKHETASRRSLLSTPRPFFLPETFSGSEIAAEVNYWEDALKVKFMSILLSGLAREGYSGLSPSAKAKLSIIKRGNESVFGPLRQWGLEQSQFSNHATQMRLSGILALPFDSLLLKLFPPNHVGKATTKMDGGQLVVLGSWQTVCQLATLTLPIEFLVSELTSDEILLGFDFLAKHNVIVDLEKNVCQIRGKCFPLVNSNLSLAAKVVVIQSDATVPPRSEGSHYGLP</sequence>
<evidence type="ECO:0000313" key="1">
    <source>
        <dbReference type="Ensembl" id="ENSORLP00015034409.1"/>
    </source>
</evidence>
<reference evidence="1 2" key="2">
    <citation type="submission" date="2017-04" db="EMBL/GenBank/DDBJ databases">
        <title>CpG methylation of centromeres and impact of large insertions on vertebrate speciation.</title>
        <authorList>
            <person name="Ichikawa K."/>
            <person name="Yoshimura J."/>
            <person name="Morishita S."/>
        </authorList>
    </citation>
    <scope>NUCLEOTIDE SEQUENCE</scope>
    <source>
        <strain evidence="1 2">HSOK</strain>
    </source>
</reference>
<accession>A0A3P9JQI5</accession>
<evidence type="ECO:0008006" key="3">
    <source>
        <dbReference type="Google" id="ProtNLM"/>
    </source>
</evidence>
<reference evidence="1" key="4">
    <citation type="submission" date="2025-09" db="UniProtKB">
        <authorList>
            <consortium name="Ensembl"/>
        </authorList>
    </citation>
    <scope>IDENTIFICATION</scope>
    <source>
        <strain evidence="1">HSOK</strain>
    </source>
</reference>
<reference key="1">
    <citation type="journal article" date="2007" name="Nature">
        <title>The medaka draft genome and insights into vertebrate genome evolution.</title>
        <authorList>
            <person name="Kasahara M."/>
            <person name="Naruse K."/>
            <person name="Sasaki S."/>
            <person name="Nakatani Y."/>
            <person name="Qu W."/>
            <person name="Ahsan B."/>
            <person name="Yamada T."/>
            <person name="Nagayasu Y."/>
            <person name="Doi K."/>
            <person name="Kasai Y."/>
            <person name="Jindo T."/>
            <person name="Kobayashi D."/>
            <person name="Shimada A."/>
            <person name="Toyoda A."/>
            <person name="Kuroki Y."/>
            <person name="Fujiyama A."/>
            <person name="Sasaki T."/>
            <person name="Shimizu A."/>
            <person name="Asakawa S."/>
            <person name="Shimizu N."/>
            <person name="Hashimoto S."/>
            <person name="Yang J."/>
            <person name="Lee Y."/>
            <person name="Matsushima K."/>
            <person name="Sugano S."/>
            <person name="Sakaizumi M."/>
            <person name="Narita T."/>
            <person name="Ohishi K."/>
            <person name="Haga S."/>
            <person name="Ohta F."/>
            <person name="Nomoto H."/>
            <person name="Nogata K."/>
            <person name="Morishita T."/>
            <person name="Endo T."/>
            <person name="Shin-I T."/>
            <person name="Takeda H."/>
            <person name="Morishita S."/>
            <person name="Kohara Y."/>
        </authorList>
    </citation>
    <scope>NUCLEOTIDE SEQUENCE [LARGE SCALE GENOMIC DNA]</scope>
    <source>
        <strain>Hd-rR</strain>
    </source>
</reference>
<organism evidence="1 2">
    <name type="scientific">Oryzias latipes</name>
    <name type="common">Japanese rice fish</name>
    <name type="synonym">Japanese killifish</name>
    <dbReference type="NCBI Taxonomy" id="8090"/>
    <lineage>
        <taxon>Eukaryota</taxon>
        <taxon>Metazoa</taxon>
        <taxon>Chordata</taxon>
        <taxon>Craniata</taxon>
        <taxon>Vertebrata</taxon>
        <taxon>Euteleostomi</taxon>
        <taxon>Actinopterygii</taxon>
        <taxon>Neopterygii</taxon>
        <taxon>Teleostei</taxon>
        <taxon>Neoteleostei</taxon>
        <taxon>Acanthomorphata</taxon>
        <taxon>Ovalentaria</taxon>
        <taxon>Atherinomorphae</taxon>
        <taxon>Beloniformes</taxon>
        <taxon>Adrianichthyidae</taxon>
        <taxon>Oryziinae</taxon>
        <taxon>Oryzias</taxon>
    </lineage>
</organism>
<evidence type="ECO:0000313" key="2">
    <source>
        <dbReference type="Proteomes" id="UP000265200"/>
    </source>
</evidence>
<dbReference type="Gene3D" id="2.40.70.10">
    <property type="entry name" value="Acid Proteases"/>
    <property type="match status" value="1"/>
</dbReference>